<dbReference type="AlphaFoldDB" id="A0AAD5J4A1"/>
<organism evidence="1 2">
    <name type="scientific">Acer negundo</name>
    <name type="common">Box elder</name>
    <dbReference type="NCBI Taxonomy" id="4023"/>
    <lineage>
        <taxon>Eukaryota</taxon>
        <taxon>Viridiplantae</taxon>
        <taxon>Streptophyta</taxon>
        <taxon>Embryophyta</taxon>
        <taxon>Tracheophyta</taxon>
        <taxon>Spermatophyta</taxon>
        <taxon>Magnoliopsida</taxon>
        <taxon>eudicotyledons</taxon>
        <taxon>Gunneridae</taxon>
        <taxon>Pentapetalae</taxon>
        <taxon>rosids</taxon>
        <taxon>malvids</taxon>
        <taxon>Sapindales</taxon>
        <taxon>Sapindaceae</taxon>
        <taxon>Hippocastanoideae</taxon>
        <taxon>Acereae</taxon>
        <taxon>Acer</taxon>
    </lineage>
</organism>
<dbReference type="PANTHER" id="PTHR24299:SF59">
    <property type="entry name" value="CYTOCHROME P450 SUPERFAMILY PROTEIN"/>
    <property type="match status" value="1"/>
</dbReference>
<dbReference type="EMBL" id="JAJSOW010000101">
    <property type="protein sequence ID" value="KAI9181345.1"/>
    <property type="molecule type" value="Genomic_DNA"/>
</dbReference>
<dbReference type="Proteomes" id="UP001064489">
    <property type="component" value="Chromosome 4"/>
</dbReference>
<dbReference type="InterPro" id="IPR001128">
    <property type="entry name" value="Cyt_P450"/>
</dbReference>
<dbReference type="GO" id="GO:0005506">
    <property type="term" value="F:iron ion binding"/>
    <property type="evidence" value="ECO:0007669"/>
    <property type="project" value="InterPro"/>
</dbReference>
<protein>
    <submittedName>
        <fullName evidence="1">Uncharacterized protein</fullName>
    </submittedName>
</protein>
<keyword evidence="2" id="KW-1185">Reference proteome</keyword>
<dbReference type="Gene3D" id="1.10.630.10">
    <property type="entry name" value="Cytochrome P450"/>
    <property type="match status" value="1"/>
</dbReference>
<sequence>MVCGAVDESLATVLPSLSTSKHMDTQPSQTYGAIMSLKLGSITTIVISSPNVAKAALQKHDQALSSRTIPGGA</sequence>
<evidence type="ECO:0000313" key="2">
    <source>
        <dbReference type="Proteomes" id="UP001064489"/>
    </source>
</evidence>
<dbReference type="SUPFAM" id="SSF48264">
    <property type="entry name" value="Cytochrome P450"/>
    <property type="match status" value="1"/>
</dbReference>
<reference evidence="1" key="2">
    <citation type="submission" date="2023-02" db="EMBL/GenBank/DDBJ databases">
        <authorList>
            <person name="Swenson N.G."/>
            <person name="Wegrzyn J.L."/>
            <person name="Mcevoy S.L."/>
        </authorList>
    </citation>
    <scope>NUCLEOTIDE SEQUENCE</scope>
    <source>
        <strain evidence="1">91603</strain>
        <tissue evidence="1">Leaf</tissue>
    </source>
</reference>
<dbReference type="PANTHER" id="PTHR24299">
    <property type="entry name" value="CYTOCHROME P450 FAMILY 1"/>
    <property type="match status" value="1"/>
</dbReference>
<dbReference type="GO" id="GO:0016705">
    <property type="term" value="F:oxidoreductase activity, acting on paired donors, with incorporation or reduction of molecular oxygen"/>
    <property type="evidence" value="ECO:0007669"/>
    <property type="project" value="InterPro"/>
</dbReference>
<gene>
    <name evidence="1" type="ORF">LWI28_014100</name>
</gene>
<dbReference type="Pfam" id="PF00067">
    <property type="entry name" value="p450"/>
    <property type="match status" value="1"/>
</dbReference>
<reference evidence="1" key="1">
    <citation type="journal article" date="2022" name="Plant J.">
        <title>Strategies of tolerance reflected in two North American maple genomes.</title>
        <authorList>
            <person name="McEvoy S.L."/>
            <person name="Sezen U.U."/>
            <person name="Trouern-Trend A."/>
            <person name="McMahon S.M."/>
            <person name="Schaberg P.G."/>
            <person name="Yang J."/>
            <person name="Wegrzyn J.L."/>
            <person name="Swenson N.G."/>
        </authorList>
    </citation>
    <scope>NUCLEOTIDE SEQUENCE</scope>
    <source>
        <strain evidence="1">91603</strain>
    </source>
</reference>
<accession>A0AAD5J4A1</accession>
<comment type="caution">
    <text evidence="1">The sequence shown here is derived from an EMBL/GenBank/DDBJ whole genome shotgun (WGS) entry which is preliminary data.</text>
</comment>
<dbReference type="GO" id="GO:0020037">
    <property type="term" value="F:heme binding"/>
    <property type="evidence" value="ECO:0007669"/>
    <property type="project" value="InterPro"/>
</dbReference>
<evidence type="ECO:0000313" key="1">
    <source>
        <dbReference type="EMBL" id="KAI9181345.1"/>
    </source>
</evidence>
<dbReference type="GO" id="GO:0004497">
    <property type="term" value="F:monooxygenase activity"/>
    <property type="evidence" value="ECO:0007669"/>
    <property type="project" value="InterPro"/>
</dbReference>
<dbReference type="InterPro" id="IPR036396">
    <property type="entry name" value="Cyt_P450_sf"/>
</dbReference>
<name>A0AAD5J4A1_ACENE</name>
<proteinExistence type="predicted"/>